<dbReference type="SUPFAM" id="SSF53649">
    <property type="entry name" value="Alkaline phosphatase-like"/>
    <property type="match status" value="1"/>
</dbReference>
<evidence type="ECO:0000313" key="5">
    <source>
        <dbReference type="Proteomes" id="UP000198582"/>
    </source>
</evidence>
<feature type="chain" id="PRO_5011457599" evidence="3">
    <location>
        <begin position="30"/>
        <end position="284"/>
    </location>
</feature>
<keyword evidence="3" id="KW-0732">Signal</keyword>
<accession>A0A1H8SAQ5</accession>
<evidence type="ECO:0000313" key="4">
    <source>
        <dbReference type="EMBL" id="SEO75596.1"/>
    </source>
</evidence>
<dbReference type="PANTHER" id="PTHR31956">
    <property type="entry name" value="NON-SPECIFIC PHOSPHOLIPASE C4-RELATED"/>
    <property type="match status" value="1"/>
</dbReference>
<dbReference type="Proteomes" id="UP000198582">
    <property type="component" value="Unassembled WGS sequence"/>
</dbReference>
<evidence type="ECO:0000256" key="2">
    <source>
        <dbReference type="ARBA" id="ARBA00023026"/>
    </source>
</evidence>
<dbReference type="STRING" id="394193.SAMN04489732_1023"/>
<sequence>MSLSPAKRAASGALVLIAATALTTATASAATHAAVPRPDHIVVLIDENHAQGEIVGSPDAPYITGLSQQGANFTNSHAITHPSQPNYLALFSGSAQGVTNDTCPKTAFTTADLGGETLAANLTFAGYSESMPSDGYTGCTSGPYARKHNPWVDFADVPATSNLTFDSFPTDYTKLPAVSFVVPNLDNDMHDGTVAQGDSWLKQNLDGYVQWAKTHNSVFVLTFDEDDNGPDNQIPTIITGAGVTTGNYSENISHYNVLRTIEDAYGLSHAGQSASATPITDIWG</sequence>
<evidence type="ECO:0000256" key="3">
    <source>
        <dbReference type="SAM" id="SignalP"/>
    </source>
</evidence>
<gene>
    <name evidence="4" type="ORF">SAMN04489732_1023</name>
</gene>
<dbReference type="RefSeq" id="WP_091613011.1">
    <property type="nucleotide sequence ID" value="NZ_FOEF01000002.1"/>
</dbReference>
<proteinExistence type="predicted"/>
<dbReference type="InterPro" id="IPR017850">
    <property type="entry name" value="Alkaline_phosphatase_core_sf"/>
</dbReference>
<keyword evidence="1" id="KW-0378">Hydrolase</keyword>
<feature type="signal peptide" evidence="3">
    <location>
        <begin position="1"/>
        <end position="29"/>
    </location>
</feature>
<keyword evidence="2" id="KW-0843">Virulence</keyword>
<dbReference type="OrthoDB" id="345880at2"/>
<protein>
    <submittedName>
        <fullName evidence="4">Acid phosphatase</fullName>
    </submittedName>
</protein>
<dbReference type="PANTHER" id="PTHR31956:SF1">
    <property type="entry name" value="NON-SPECIFIC PHOSPHOLIPASE C1"/>
    <property type="match status" value="1"/>
</dbReference>
<dbReference type="Pfam" id="PF04185">
    <property type="entry name" value="Phosphoesterase"/>
    <property type="match status" value="1"/>
</dbReference>
<dbReference type="AlphaFoldDB" id="A0A1H8SAQ5"/>
<reference evidence="4 5" key="1">
    <citation type="submission" date="2016-10" db="EMBL/GenBank/DDBJ databases">
        <authorList>
            <person name="de Groot N.N."/>
        </authorList>
    </citation>
    <scope>NUCLEOTIDE SEQUENCE [LARGE SCALE GENOMIC DNA]</scope>
    <source>
        <strain evidence="4 5">DSM 44993</strain>
    </source>
</reference>
<name>A0A1H8SAQ5_9PSEU</name>
<keyword evidence="5" id="KW-1185">Reference proteome</keyword>
<evidence type="ECO:0000256" key="1">
    <source>
        <dbReference type="ARBA" id="ARBA00022801"/>
    </source>
</evidence>
<dbReference type="Gene3D" id="3.40.720.10">
    <property type="entry name" value="Alkaline Phosphatase, subunit A"/>
    <property type="match status" value="1"/>
</dbReference>
<dbReference type="GO" id="GO:0042578">
    <property type="term" value="F:phosphoric ester hydrolase activity"/>
    <property type="evidence" value="ECO:0007669"/>
    <property type="project" value="UniProtKB-ARBA"/>
</dbReference>
<dbReference type="InterPro" id="IPR007312">
    <property type="entry name" value="Phosphoesterase"/>
</dbReference>
<dbReference type="EMBL" id="FOEF01000002">
    <property type="protein sequence ID" value="SEO75596.1"/>
    <property type="molecule type" value="Genomic_DNA"/>
</dbReference>
<organism evidence="4 5">
    <name type="scientific">Amycolatopsis saalfeldensis</name>
    <dbReference type="NCBI Taxonomy" id="394193"/>
    <lineage>
        <taxon>Bacteria</taxon>
        <taxon>Bacillati</taxon>
        <taxon>Actinomycetota</taxon>
        <taxon>Actinomycetes</taxon>
        <taxon>Pseudonocardiales</taxon>
        <taxon>Pseudonocardiaceae</taxon>
        <taxon>Amycolatopsis</taxon>
    </lineage>
</organism>